<dbReference type="EMBL" id="BAABBO010000001">
    <property type="protein sequence ID" value="GAA3946379.1"/>
    <property type="molecule type" value="Genomic_DNA"/>
</dbReference>
<gene>
    <name evidence="13" type="ORF">GCM10022278_01930</name>
</gene>
<feature type="compositionally biased region" description="Gly residues" evidence="7">
    <location>
        <begin position="577"/>
        <end position="607"/>
    </location>
</feature>
<evidence type="ECO:0000259" key="11">
    <source>
        <dbReference type="PROSITE" id="PS51762"/>
    </source>
</evidence>
<feature type="compositionally biased region" description="Gly residues" evidence="7">
    <location>
        <begin position="552"/>
        <end position="568"/>
    </location>
</feature>
<evidence type="ECO:0000313" key="13">
    <source>
        <dbReference type="EMBL" id="GAA3946379.1"/>
    </source>
</evidence>
<dbReference type="CDD" id="cd04080">
    <property type="entry name" value="CBM6_cellulase-like"/>
    <property type="match status" value="1"/>
</dbReference>
<dbReference type="SMART" id="SM00606">
    <property type="entry name" value="CBD_IV"/>
    <property type="match status" value="1"/>
</dbReference>
<dbReference type="InterPro" id="IPR041342">
    <property type="entry name" value="CBM35"/>
</dbReference>
<dbReference type="InterPro" id="IPR013320">
    <property type="entry name" value="ConA-like_dom_sf"/>
</dbReference>
<dbReference type="PANTHER" id="PTHR10963:SF55">
    <property type="entry name" value="GLYCOSIDE HYDROLASE FAMILY 16 PROTEIN"/>
    <property type="match status" value="1"/>
</dbReference>
<dbReference type="InterPro" id="IPR008979">
    <property type="entry name" value="Galactose-bd-like_sf"/>
</dbReference>
<dbReference type="Pfam" id="PF00722">
    <property type="entry name" value="Glyco_hydro_16"/>
    <property type="match status" value="1"/>
</dbReference>
<proteinExistence type="inferred from homology"/>
<keyword evidence="2 6" id="KW-0349">Heme</keyword>
<dbReference type="Pfam" id="PF22184">
    <property type="entry name" value="CBM_56"/>
    <property type="match status" value="1"/>
</dbReference>
<keyword evidence="3 6" id="KW-0479">Metal-binding</keyword>
<dbReference type="InterPro" id="IPR000757">
    <property type="entry name" value="Beta-glucanase-like"/>
</dbReference>
<evidence type="ECO:0000259" key="12">
    <source>
        <dbReference type="PROSITE" id="PS52005"/>
    </source>
</evidence>
<accession>A0ABP7NGP2</accession>
<dbReference type="PANTHER" id="PTHR10963">
    <property type="entry name" value="GLYCOSYL HYDROLASE-RELATED"/>
    <property type="match status" value="1"/>
</dbReference>
<dbReference type="SUPFAM" id="SSF46626">
    <property type="entry name" value="Cytochrome c"/>
    <property type="match status" value="1"/>
</dbReference>
<dbReference type="Gene3D" id="2.60.120.200">
    <property type="match status" value="1"/>
</dbReference>
<dbReference type="Gene3D" id="2.60.120.260">
    <property type="entry name" value="Galactose-binding domain-like"/>
    <property type="match status" value="1"/>
</dbReference>
<evidence type="ECO:0000256" key="3">
    <source>
        <dbReference type="ARBA" id="ARBA00022723"/>
    </source>
</evidence>
<feature type="region of interest" description="Disordered" evidence="7">
    <location>
        <begin position="551"/>
        <end position="614"/>
    </location>
</feature>
<dbReference type="InterPro" id="IPR050546">
    <property type="entry name" value="Glycosyl_Hydrlase_16"/>
</dbReference>
<feature type="domain" description="GH16" evidence="11">
    <location>
        <begin position="38"/>
        <end position="309"/>
    </location>
</feature>
<dbReference type="InterPro" id="IPR010538">
    <property type="entry name" value="DHOR"/>
</dbReference>
<dbReference type="PROSITE" id="PS51762">
    <property type="entry name" value="GH16_2"/>
    <property type="match status" value="1"/>
</dbReference>
<evidence type="ECO:0000259" key="9">
    <source>
        <dbReference type="PROSITE" id="PS51007"/>
    </source>
</evidence>
<dbReference type="SUPFAM" id="SSF49899">
    <property type="entry name" value="Concanavalin A-like lectins/glucanases"/>
    <property type="match status" value="1"/>
</dbReference>
<dbReference type="Proteomes" id="UP001501337">
    <property type="component" value="Unassembled WGS sequence"/>
</dbReference>
<evidence type="ECO:0000256" key="1">
    <source>
        <dbReference type="ARBA" id="ARBA00006865"/>
    </source>
</evidence>
<evidence type="ECO:0000256" key="5">
    <source>
        <dbReference type="ARBA" id="ARBA00023004"/>
    </source>
</evidence>
<dbReference type="Pfam" id="PF06537">
    <property type="entry name" value="DHOR"/>
    <property type="match status" value="1"/>
</dbReference>
<evidence type="ECO:0000256" key="8">
    <source>
        <dbReference type="SAM" id="SignalP"/>
    </source>
</evidence>
<feature type="domain" description="Cytochrome c" evidence="9">
    <location>
        <begin position="1096"/>
        <end position="1249"/>
    </location>
</feature>
<dbReference type="InterPro" id="IPR047569">
    <property type="entry name" value="CBM56"/>
</dbReference>
<protein>
    <recommendedName>
        <fullName evidence="15">CxxC motif-containing protein (DUF1111 family)</fullName>
    </recommendedName>
</protein>
<dbReference type="PROSITE" id="PS52005">
    <property type="entry name" value="CBM56"/>
    <property type="match status" value="1"/>
</dbReference>
<comment type="caution">
    <text evidence="13">The sequence shown here is derived from an EMBL/GenBank/DDBJ whole genome shotgun (WGS) entry which is preliminary data.</text>
</comment>
<evidence type="ECO:0000256" key="6">
    <source>
        <dbReference type="PROSITE-ProRule" id="PRU00433"/>
    </source>
</evidence>
<dbReference type="PROSITE" id="PS51175">
    <property type="entry name" value="CBM6"/>
    <property type="match status" value="1"/>
</dbReference>
<dbReference type="InterPro" id="IPR006584">
    <property type="entry name" value="Cellulose-bd_IV"/>
</dbReference>
<dbReference type="RefSeq" id="WP_344802360.1">
    <property type="nucleotide sequence ID" value="NZ_BAABBO010000001.1"/>
</dbReference>
<evidence type="ECO:0000256" key="7">
    <source>
        <dbReference type="SAM" id="MobiDB-lite"/>
    </source>
</evidence>
<feature type="domain" description="CBM6" evidence="10">
    <location>
        <begin position="324"/>
        <end position="458"/>
    </location>
</feature>
<dbReference type="InterPro" id="IPR036909">
    <property type="entry name" value="Cyt_c-like_dom_sf"/>
</dbReference>
<evidence type="ECO:0000259" key="10">
    <source>
        <dbReference type="PROSITE" id="PS51175"/>
    </source>
</evidence>
<dbReference type="Pfam" id="PF18099">
    <property type="entry name" value="CBM_35_2"/>
    <property type="match status" value="1"/>
</dbReference>
<dbReference type="Gene3D" id="1.10.760.10">
    <property type="entry name" value="Cytochrome c-like domain"/>
    <property type="match status" value="1"/>
</dbReference>
<keyword evidence="4 8" id="KW-0732">Signal</keyword>
<keyword evidence="5 6" id="KW-0408">Iron</keyword>
<evidence type="ECO:0000256" key="2">
    <source>
        <dbReference type="ARBA" id="ARBA00022617"/>
    </source>
</evidence>
<reference evidence="14" key="1">
    <citation type="journal article" date="2019" name="Int. J. Syst. Evol. Microbiol.">
        <title>The Global Catalogue of Microorganisms (GCM) 10K type strain sequencing project: providing services to taxonomists for standard genome sequencing and annotation.</title>
        <authorList>
            <consortium name="The Broad Institute Genomics Platform"/>
            <consortium name="The Broad Institute Genome Sequencing Center for Infectious Disease"/>
            <person name="Wu L."/>
            <person name="Ma J."/>
        </authorList>
    </citation>
    <scope>NUCLEOTIDE SEQUENCE [LARGE SCALE GENOMIC DNA]</scope>
    <source>
        <strain evidence="14">JCM 17555</strain>
    </source>
</reference>
<dbReference type="InterPro" id="IPR009056">
    <property type="entry name" value="Cyt_c-like_dom"/>
</dbReference>
<keyword evidence="14" id="KW-1185">Reference proteome</keyword>
<feature type="chain" id="PRO_5046692560" description="CxxC motif-containing protein (DUF1111 family)" evidence="8">
    <location>
        <begin position="33"/>
        <end position="1249"/>
    </location>
</feature>
<dbReference type="InterPro" id="IPR005084">
    <property type="entry name" value="CBM6"/>
</dbReference>
<name>A0ABP7NGP2_9GAMM</name>
<evidence type="ECO:0000256" key="4">
    <source>
        <dbReference type="ARBA" id="ARBA00022729"/>
    </source>
</evidence>
<feature type="signal peptide" evidence="8">
    <location>
        <begin position="1"/>
        <end position="32"/>
    </location>
</feature>
<organism evidence="13 14">
    <name type="scientific">Allohahella marinimesophila</name>
    <dbReference type="NCBI Taxonomy" id="1054972"/>
    <lineage>
        <taxon>Bacteria</taxon>
        <taxon>Pseudomonadati</taxon>
        <taxon>Pseudomonadota</taxon>
        <taxon>Gammaproteobacteria</taxon>
        <taxon>Oceanospirillales</taxon>
        <taxon>Hahellaceae</taxon>
        <taxon>Allohahella</taxon>
    </lineage>
</organism>
<comment type="similarity">
    <text evidence="1">Belongs to the glycosyl hydrolase 16 family.</text>
</comment>
<evidence type="ECO:0000313" key="14">
    <source>
        <dbReference type="Proteomes" id="UP001501337"/>
    </source>
</evidence>
<dbReference type="CDD" id="cd08023">
    <property type="entry name" value="GH16_laminarinase_like"/>
    <property type="match status" value="1"/>
</dbReference>
<evidence type="ECO:0008006" key="15">
    <source>
        <dbReference type="Google" id="ProtNLM"/>
    </source>
</evidence>
<sequence>MDLITTRRLPANHLFLGLTLLATALTSAQASAAEVGRLLWEDNFNSLNQNVWNVIEGDGCEQGLCGWGNQELEWYRDANSFASNGQLVLEARQEAQLAGQHNGKIFTSGKIDSKDKLSVQYGMIEVRMQQPVVGTGLWPAVWMLGTSDEPWPKKGEIDMMESGHRAQGRAEAGFAGADINSFVGANVIFYADGACSAGNPTCAASTAWQNDNAYLAPTPLSKRFVTYRTYWTDSQIRFTIEDNGVETDLYEQPITINDDMAALRKPFYLLLNLAVGGNFTDAATNAQVTAPLPAQMTVDYVRIYELDGQGQVWVDAPEPQSGKLRVEAENYDRYADQTAGNNGGAYRNDDVDIEATSDAGGGYNVGWMDAGEWLEFDVELAAGTYELAARVASATGGGQYSLSVDGRLVGSQTVSNTSGWQSFETQPLGAVTLANGGRHSVRVSVDSAALNLNWFEFTATGGPDRNDEVHGLTQTSSGEVEFFVNSAGWADVHYSVNGGGQINLRMPQQNGRNSYKVSELKAGDRITYFFTYFDAGINGAVDSPAQTFVVVNGGGTDGGDNGDQGDGTDGSDDGTDGGDGGTTGGGNDGDNGGDNGGGDSGGDGSAGTGNVIPLFGPATQLEQATQFDRGDALVTRFSDRARDRHAKENHFQAYDHYLSFYWEDRTAAIEIIDKVAKGGNSIRMNVRAENKLDDLQAENRWWYIGTNTLAEFCGNGVMATNDNRNYWKEETYNCREGRPIQKGDKLEFEISQFLDERTLPRGRSNYYGTTFLYIVGEGIVPWSVTDKTVFTPGRTLQRDSVPVPERARLGGDTTLHAQMTAEPDGHFQQMATNLGYENGQPFVEGRRVHHTSFLDGSHDENPENGTFGTMAGKAGTHYINDRCAGCHVRNGRAPVAANGDALDRWVFRIGDASGGPDPERGRVLQPRNVGINDASAGEGVPSIAFWSEANGLRSPNYEFSYGAPETFSARLAPNINGIGLLEAIPEASILAKADPDDRNGDGISGRAQEVRDPLTGETRLGRFGYKAGSFSVKHQVASAFNTDMGVMTAMLPSPDCGPQQAECGSSGAEIAEGDVNRLVKYVSLLGVRPQRDYDNAEVRRGETVFNDIGCAGCHTPEQKTSQYHPLAELRSQTIMPFTDLLLHDMGPGLADNLGEGIASGSEWRTAPLWGLGLSACVTGGVSGGRGWDAFGLDGYERCAPSASYLHDGRARTIDEAIRWHGGEGEVSKVAYEALGASDKRAVLKFLESL</sequence>
<feature type="domain" description="CBM56" evidence="12">
    <location>
        <begin position="460"/>
        <end position="550"/>
    </location>
</feature>
<dbReference type="PROSITE" id="PS51007">
    <property type="entry name" value="CYTC"/>
    <property type="match status" value="1"/>
</dbReference>
<dbReference type="SUPFAM" id="SSF49785">
    <property type="entry name" value="Galactose-binding domain-like"/>
    <property type="match status" value="1"/>
</dbReference>